<dbReference type="GO" id="GO:0004827">
    <property type="term" value="F:proline-tRNA ligase activity"/>
    <property type="evidence" value="ECO:0007669"/>
    <property type="project" value="UniProtKB-EC"/>
</dbReference>
<dbReference type="EMBL" id="BDGX01000033">
    <property type="protein sequence ID" value="GAV52123.1"/>
    <property type="molecule type" value="Genomic_DNA"/>
</dbReference>
<comment type="catalytic activity">
    <reaction evidence="9">
        <text>tRNA(Pro) + L-proline + ATP = L-prolyl-tRNA(Pro) + AMP + diphosphate</text>
        <dbReference type="Rhea" id="RHEA:14305"/>
        <dbReference type="Rhea" id="RHEA-COMP:9700"/>
        <dbReference type="Rhea" id="RHEA-COMP:9702"/>
        <dbReference type="ChEBI" id="CHEBI:30616"/>
        <dbReference type="ChEBI" id="CHEBI:33019"/>
        <dbReference type="ChEBI" id="CHEBI:60039"/>
        <dbReference type="ChEBI" id="CHEBI:78442"/>
        <dbReference type="ChEBI" id="CHEBI:78532"/>
        <dbReference type="ChEBI" id="CHEBI:456215"/>
        <dbReference type="EC" id="6.1.1.15"/>
    </reaction>
</comment>
<dbReference type="InterPro" id="IPR045864">
    <property type="entry name" value="aa-tRNA-synth_II/BPL/LPL"/>
</dbReference>
<feature type="domain" description="Aminoacyl-transfer RNA synthetases class-II family profile" evidence="10">
    <location>
        <begin position="54"/>
        <end position="440"/>
    </location>
</feature>
<proteinExistence type="inferred from homology"/>
<evidence type="ECO:0000256" key="6">
    <source>
        <dbReference type="ARBA" id="ARBA00022917"/>
    </source>
</evidence>
<dbReference type="CDD" id="cd00779">
    <property type="entry name" value="ProRS_core_prok"/>
    <property type="match status" value="1"/>
</dbReference>
<dbReference type="PROSITE" id="PS50862">
    <property type="entry name" value="AA_TRNA_LIGASE_II"/>
    <property type="match status" value="1"/>
</dbReference>
<dbReference type="GO" id="GO:0006433">
    <property type="term" value="P:prolyl-tRNA aminoacylation"/>
    <property type="evidence" value="ECO:0007669"/>
    <property type="project" value="InterPro"/>
</dbReference>
<dbReference type="InterPro" id="IPR004500">
    <property type="entry name" value="Pro-tRNA-synth_IIa_bac-type"/>
</dbReference>
<dbReference type="Pfam" id="PF00587">
    <property type="entry name" value="tRNA-synt_2b"/>
    <property type="match status" value="1"/>
</dbReference>
<dbReference type="Gene3D" id="3.30.930.10">
    <property type="entry name" value="Bira Bifunctional Protein, Domain 2"/>
    <property type="match status" value="2"/>
</dbReference>
<evidence type="ECO:0000256" key="5">
    <source>
        <dbReference type="ARBA" id="ARBA00022840"/>
    </source>
</evidence>
<protein>
    <recommendedName>
        <fullName evidence="2">proline--tRNA ligase</fullName>
        <ecNumber evidence="2">6.1.1.15</ecNumber>
    </recommendedName>
    <alternativeName>
        <fullName evidence="8">Prolyl-tRNA synthetase</fullName>
    </alternativeName>
</protein>
<dbReference type="InterPro" id="IPR033730">
    <property type="entry name" value="ProRS_core_prok"/>
</dbReference>
<evidence type="ECO:0000313" key="11">
    <source>
        <dbReference type="EMBL" id="GAV52123.1"/>
    </source>
</evidence>
<evidence type="ECO:0000256" key="7">
    <source>
        <dbReference type="ARBA" id="ARBA00023146"/>
    </source>
</evidence>
<dbReference type="InterPro" id="IPR050062">
    <property type="entry name" value="Pro-tRNA_synthetase"/>
</dbReference>
<keyword evidence="7" id="KW-0030">Aminoacyl-tRNA synthetase</keyword>
<dbReference type="Proteomes" id="UP000187013">
    <property type="component" value="Unassembled WGS sequence"/>
</dbReference>
<keyword evidence="3" id="KW-0436">Ligase</keyword>
<dbReference type="InterPro" id="IPR006195">
    <property type="entry name" value="aa-tRNA-synth_II"/>
</dbReference>
<evidence type="ECO:0000256" key="4">
    <source>
        <dbReference type="ARBA" id="ARBA00022741"/>
    </source>
</evidence>
<dbReference type="GO" id="GO:0005739">
    <property type="term" value="C:mitochondrion"/>
    <property type="evidence" value="ECO:0007669"/>
    <property type="project" value="TreeGrafter"/>
</dbReference>
<dbReference type="PRINTS" id="PR01046">
    <property type="entry name" value="TRNASYNTHPRO"/>
</dbReference>
<dbReference type="OrthoDB" id="10267474at2759"/>
<dbReference type="NCBIfam" id="TIGR00409">
    <property type="entry name" value="proS_fam_II"/>
    <property type="match status" value="1"/>
</dbReference>
<dbReference type="SUPFAM" id="SSF52954">
    <property type="entry name" value="Class II aaRS ABD-related"/>
    <property type="match status" value="1"/>
</dbReference>
<dbReference type="GO" id="GO:0005524">
    <property type="term" value="F:ATP binding"/>
    <property type="evidence" value="ECO:0007669"/>
    <property type="project" value="UniProtKB-KW"/>
</dbReference>
<comment type="similarity">
    <text evidence="1">Belongs to the class-II aminoacyl-tRNA synthetase family.</text>
</comment>
<reference evidence="11 12" key="1">
    <citation type="submission" date="2016-08" db="EMBL/GenBank/DDBJ databases">
        <title>Draft genome sequence of allopolyploid Zygosaccharomyces rouxii.</title>
        <authorList>
            <person name="Watanabe J."/>
            <person name="Uehara K."/>
            <person name="Mogi Y."/>
            <person name="Tsukioka Y."/>
        </authorList>
    </citation>
    <scope>NUCLEOTIDE SEQUENCE [LARGE SCALE GENOMIC DNA]</scope>
    <source>
        <strain evidence="11 12">NBRC 110957</strain>
    </source>
</reference>
<dbReference type="InterPro" id="IPR002316">
    <property type="entry name" value="Pro-tRNA-ligase_IIa"/>
</dbReference>
<evidence type="ECO:0000256" key="3">
    <source>
        <dbReference type="ARBA" id="ARBA00022598"/>
    </source>
</evidence>
<evidence type="ECO:0000259" key="10">
    <source>
        <dbReference type="PROSITE" id="PS50862"/>
    </source>
</evidence>
<name>A0A1Q3A968_ZYGRO</name>
<evidence type="ECO:0000256" key="8">
    <source>
        <dbReference type="ARBA" id="ARBA00029731"/>
    </source>
</evidence>
<organism evidence="11 12">
    <name type="scientific">Zygosaccharomyces rouxii</name>
    <dbReference type="NCBI Taxonomy" id="4956"/>
    <lineage>
        <taxon>Eukaryota</taxon>
        <taxon>Fungi</taxon>
        <taxon>Dikarya</taxon>
        <taxon>Ascomycota</taxon>
        <taxon>Saccharomycotina</taxon>
        <taxon>Saccharomycetes</taxon>
        <taxon>Saccharomycetales</taxon>
        <taxon>Saccharomycetaceae</taxon>
        <taxon>Zygosaccharomyces</taxon>
    </lineage>
</organism>
<dbReference type="PANTHER" id="PTHR42753">
    <property type="entry name" value="MITOCHONDRIAL RIBOSOME PROTEIN L39/PROLYL-TRNA LIGASE FAMILY MEMBER"/>
    <property type="match status" value="1"/>
</dbReference>
<evidence type="ECO:0000256" key="9">
    <source>
        <dbReference type="ARBA" id="ARBA00047671"/>
    </source>
</evidence>
<evidence type="ECO:0000256" key="2">
    <source>
        <dbReference type="ARBA" id="ARBA00012831"/>
    </source>
</evidence>
<dbReference type="InterPro" id="IPR036621">
    <property type="entry name" value="Anticodon-bd_dom_sf"/>
</dbReference>
<evidence type="ECO:0000256" key="1">
    <source>
        <dbReference type="ARBA" id="ARBA00008226"/>
    </source>
</evidence>
<dbReference type="PANTHER" id="PTHR42753:SF2">
    <property type="entry name" value="PROLINE--TRNA LIGASE"/>
    <property type="match status" value="1"/>
</dbReference>
<dbReference type="AlphaFoldDB" id="A0A1Q3A968"/>
<comment type="caution">
    <text evidence="11">The sequence shown here is derived from an EMBL/GenBank/DDBJ whole genome shotgun (WGS) entry which is preliminary data.</text>
</comment>
<dbReference type="InterPro" id="IPR002314">
    <property type="entry name" value="aa-tRNA-synt_IIb"/>
</dbReference>
<dbReference type="SUPFAM" id="SSF55681">
    <property type="entry name" value="Class II aaRS and biotin synthetases"/>
    <property type="match status" value="1"/>
</dbReference>
<evidence type="ECO:0000313" key="12">
    <source>
        <dbReference type="Proteomes" id="UP000187013"/>
    </source>
</evidence>
<dbReference type="FunFam" id="3.30.930.10:FF:000156">
    <property type="entry name" value="YER087W-like protein"/>
    <property type="match status" value="1"/>
</dbReference>
<dbReference type="Gene3D" id="3.40.50.800">
    <property type="entry name" value="Anticodon-binding domain"/>
    <property type="match status" value="1"/>
</dbReference>
<sequence>MLKPKIFLRYSHHLFQPKAALDDSIKALPTHELFQTLGFIRQSQSGLVHWLPMGLRTLNKVESIVRHRMNKDGDALEVSLSALSPRSLWEKTNRWSGTELFKLKDAKKADYCLTPTCEEDITNLMNGFITSYRDMPVTVYQITRKYRDELRPRGGLLRGREFLMKDAYSFASNEEEALETFQKINTVYNKIFQDLKIPFVSAWADTGDIGGDLSREYHYLHEGGEDTLLTCDQCGNVSNVEKCESFPDEVGLHSGDANVKYALSKDHSTLICYYYPSTRQFSWNLAMDAVDGDVDVTLKSESNANVLKAFERPEDEIMFSKVLRIMDCRLNSRSNFPDFPLTKYLKSNFGQLNEVSLVAAEAGELCGSCEEGHLHGDTSIEVGHTFHLGTKYSEPMESKFTDRNNNSHSIPQMGCYGIGISRLVGAIAEVTRDSKGFKWPTSVSPYLISICGKNEQLVQETRQKIGSQEVLSQFNSKLGLGARIKLSHALGIPLAIIVGPKSWPKVEIEVRGQRWNGNETWKQSYEDHKYEYDWQILATDDGIEKHLVPIENLSEVCKILLADL</sequence>
<keyword evidence="6" id="KW-0648">Protein biosynthesis</keyword>
<accession>A0A1Q3A968</accession>
<dbReference type="EC" id="6.1.1.15" evidence="2"/>
<keyword evidence="4" id="KW-0547">Nucleotide-binding</keyword>
<keyword evidence="5" id="KW-0067">ATP-binding</keyword>
<gene>
    <name evidence="11" type="ORF">ZYGR_0AG01140</name>
</gene>